<feature type="binding site" evidence="13">
    <location>
        <position position="131"/>
    </location>
    <ligand>
        <name>NADPH</name>
        <dbReference type="ChEBI" id="CHEBI:57783"/>
    </ligand>
</feature>
<dbReference type="eggNOG" id="COG0743">
    <property type="taxonomic scope" value="Bacteria"/>
</dbReference>
<evidence type="ECO:0000256" key="10">
    <source>
        <dbReference type="ARBA" id="ARBA00048543"/>
    </source>
</evidence>
<feature type="binding site" evidence="13">
    <location>
        <position position="19"/>
    </location>
    <ligand>
        <name>NADPH</name>
        <dbReference type="ChEBI" id="CHEBI:57783"/>
    </ligand>
</feature>
<dbReference type="STRING" id="87626.PTD2_11314"/>
<feature type="binding site" evidence="13">
    <location>
        <position position="238"/>
    </location>
    <ligand>
        <name>1-deoxy-D-xylulose 5-phosphate</name>
        <dbReference type="ChEBI" id="CHEBI:57792"/>
    </ligand>
</feature>
<evidence type="ECO:0000256" key="1">
    <source>
        <dbReference type="ARBA" id="ARBA00001941"/>
    </source>
</evidence>
<dbReference type="GO" id="GO:0051484">
    <property type="term" value="P:isopentenyl diphosphate biosynthetic process, methylerythritol 4-phosphate pathway involved in terpenoid biosynthetic process"/>
    <property type="evidence" value="ECO:0007669"/>
    <property type="project" value="UniProtKB-ARBA"/>
</dbReference>
<feature type="binding site" evidence="13">
    <location>
        <position position="21"/>
    </location>
    <ligand>
        <name>NADPH</name>
        <dbReference type="ChEBI" id="CHEBI:57783"/>
    </ligand>
</feature>
<dbReference type="GO" id="GO:0030145">
    <property type="term" value="F:manganese ion binding"/>
    <property type="evidence" value="ECO:0007669"/>
    <property type="project" value="TreeGrafter"/>
</dbReference>
<dbReference type="Pfam" id="PF08436">
    <property type="entry name" value="DXP_redisom_C"/>
    <property type="match status" value="1"/>
</dbReference>
<dbReference type="PANTHER" id="PTHR30525:SF0">
    <property type="entry name" value="1-DEOXY-D-XYLULOSE 5-PHOSPHATE REDUCTOISOMERASE, CHLOROPLASTIC"/>
    <property type="match status" value="1"/>
</dbReference>
<feature type="binding site" evidence="13">
    <location>
        <position position="193"/>
    </location>
    <ligand>
        <name>1-deoxy-D-xylulose 5-phosphate</name>
        <dbReference type="ChEBI" id="CHEBI:57792"/>
    </ligand>
</feature>
<evidence type="ECO:0000256" key="7">
    <source>
        <dbReference type="ARBA" id="ARBA00023002"/>
    </source>
</evidence>
<dbReference type="InterPro" id="IPR036169">
    <property type="entry name" value="DXPR_C_sf"/>
</dbReference>
<evidence type="ECO:0000313" key="17">
    <source>
        <dbReference type="EMBL" id="EAR29401.1"/>
    </source>
</evidence>
<comment type="cofactor">
    <cofactor evidence="13">
        <name>Mg(2+)</name>
        <dbReference type="ChEBI" id="CHEBI:18420"/>
    </cofactor>
    <cofactor evidence="13">
        <name>Mn(2+)</name>
        <dbReference type="ChEBI" id="CHEBI:29035"/>
    </cofactor>
</comment>
<feature type="binding site" evidence="13">
    <location>
        <position position="159"/>
    </location>
    <ligand>
        <name>Mn(2+)</name>
        <dbReference type="ChEBI" id="CHEBI:29035"/>
    </ligand>
</feature>
<dbReference type="PIRSF" id="PIRSF006205">
    <property type="entry name" value="Dxp_reductismrs"/>
    <property type="match status" value="1"/>
</dbReference>
<comment type="function">
    <text evidence="11 13">Catalyzes the NADPH-dependent rearrangement and reduction of 1-deoxy-D-xylulose-5-phosphate (DXP) to 2-C-methyl-D-erythritol 4-phosphate (MEP).</text>
</comment>
<feature type="binding site" evidence="13">
    <location>
        <position position="229"/>
    </location>
    <ligand>
        <name>1-deoxy-D-xylulose 5-phosphate</name>
        <dbReference type="ChEBI" id="CHEBI:57792"/>
    </ligand>
</feature>
<dbReference type="InterPro" id="IPR013644">
    <property type="entry name" value="DXP_reductoisomerase_C"/>
</dbReference>
<keyword evidence="13" id="KW-0460">Magnesium</keyword>
<dbReference type="HOGENOM" id="CLU_035714_0_1_6"/>
<dbReference type="Pfam" id="PF02670">
    <property type="entry name" value="DXP_reductoisom"/>
    <property type="match status" value="1"/>
</dbReference>
<keyword evidence="5 13" id="KW-0479">Metal-binding</keyword>
<evidence type="ECO:0000256" key="12">
    <source>
        <dbReference type="ARBA" id="ARBA00071224"/>
    </source>
</evidence>
<feature type="binding site" evidence="13">
    <location>
        <position position="133"/>
    </location>
    <ligand>
        <name>NADPH</name>
        <dbReference type="ChEBI" id="CHEBI:57783"/>
    </ligand>
</feature>
<feature type="domain" description="1-deoxy-D-xylulose 5-phosphate reductoisomerase N-terminal" evidence="14">
    <location>
        <begin position="12"/>
        <end position="139"/>
    </location>
</feature>
<dbReference type="EMBL" id="AAOH01000002">
    <property type="protein sequence ID" value="EAR29401.1"/>
    <property type="molecule type" value="Genomic_DNA"/>
</dbReference>
<evidence type="ECO:0000256" key="13">
    <source>
        <dbReference type="HAMAP-Rule" id="MF_00183"/>
    </source>
</evidence>
<keyword evidence="18" id="KW-1185">Reference proteome</keyword>
<gene>
    <name evidence="13" type="primary">dxr</name>
    <name evidence="17" type="ORF">PTD2_11314</name>
</gene>
<feature type="binding site" evidence="13">
    <location>
        <position position="132"/>
    </location>
    <ligand>
        <name>1-deoxy-D-xylulose 5-phosphate</name>
        <dbReference type="ChEBI" id="CHEBI:57792"/>
    </ligand>
</feature>
<dbReference type="UniPathway" id="UPA00056">
    <property type="reaction ID" value="UER00092"/>
</dbReference>
<feature type="domain" description="1-deoxy-D-xylulose 5-phosphate reductoisomerase C-terminal" evidence="15">
    <location>
        <begin position="153"/>
        <end position="246"/>
    </location>
</feature>
<evidence type="ECO:0000256" key="5">
    <source>
        <dbReference type="ARBA" id="ARBA00022723"/>
    </source>
</evidence>
<protein>
    <recommendedName>
        <fullName evidence="12 13">1-deoxy-D-xylulose 5-phosphate reductoisomerase</fullName>
        <shortName evidence="13">DXP reductoisomerase</shortName>
        <ecNumber evidence="4 13">1.1.1.267</ecNumber>
    </recommendedName>
    <alternativeName>
        <fullName evidence="13">1-deoxyxylulose-5-phosphate reductoisomerase</fullName>
    </alternativeName>
    <alternativeName>
        <fullName evidence="13">2-C-methyl-D-erythritol 4-phosphate synthase</fullName>
    </alternativeName>
</protein>
<keyword evidence="17" id="KW-0413">Isomerase</keyword>
<evidence type="ECO:0000256" key="9">
    <source>
        <dbReference type="ARBA" id="ARBA00023229"/>
    </source>
</evidence>
<keyword evidence="8 13" id="KW-0464">Manganese</keyword>
<comment type="caution">
    <text evidence="17">The sequence shown here is derived from an EMBL/GenBank/DDBJ whole genome shotgun (WGS) entry which is preliminary data.</text>
</comment>
<evidence type="ECO:0000256" key="11">
    <source>
        <dbReference type="ARBA" id="ARBA00054845"/>
    </source>
</evidence>
<keyword evidence="6 13" id="KW-0521">NADP</keyword>
<dbReference type="FunFam" id="3.40.50.720:FF:000045">
    <property type="entry name" value="1-deoxy-D-xylulose 5-phosphate reductoisomerase"/>
    <property type="match status" value="1"/>
</dbReference>
<keyword evidence="7 13" id="KW-0560">Oxidoreductase</keyword>
<feature type="binding site" evidence="13">
    <location>
        <position position="235"/>
    </location>
    <ligand>
        <name>1-deoxy-D-xylulose 5-phosphate</name>
        <dbReference type="ChEBI" id="CHEBI:57792"/>
    </ligand>
</feature>
<feature type="binding site" evidence="13">
    <location>
        <position position="159"/>
    </location>
    <ligand>
        <name>1-deoxy-D-xylulose 5-phosphate</name>
        <dbReference type="ChEBI" id="CHEBI:57792"/>
    </ligand>
</feature>
<dbReference type="Gene3D" id="1.10.1740.10">
    <property type="match status" value="1"/>
</dbReference>
<dbReference type="NCBIfam" id="NF003938">
    <property type="entry name" value="PRK05447.1-1"/>
    <property type="match status" value="1"/>
</dbReference>
<dbReference type="PANTHER" id="PTHR30525">
    <property type="entry name" value="1-DEOXY-D-XYLULOSE 5-PHOSPHATE REDUCTOISOMERASE"/>
    <property type="match status" value="1"/>
</dbReference>
<feature type="binding site" evidence="13">
    <location>
        <position position="45"/>
    </location>
    <ligand>
        <name>NADPH</name>
        <dbReference type="ChEBI" id="CHEBI:57783"/>
    </ligand>
</feature>
<feature type="binding site" evidence="13">
    <location>
        <position position="234"/>
    </location>
    <ligand>
        <name>1-deoxy-D-xylulose 5-phosphate</name>
        <dbReference type="ChEBI" id="CHEBI:57792"/>
    </ligand>
</feature>
<name>A4C5Z7_9GAMM</name>
<dbReference type="Proteomes" id="UP000006201">
    <property type="component" value="Unassembled WGS sequence"/>
</dbReference>
<evidence type="ECO:0000259" key="16">
    <source>
        <dbReference type="Pfam" id="PF13288"/>
    </source>
</evidence>
<feature type="domain" description="DXP reductoisomerase C-terminal" evidence="16">
    <location>
        <begin position="278"/>
        <end position="394"/>
    </location>
</feature>
<dbReference type="SUPFAM" id="SSF51735">
    <property type="entry name" value="NAD(P)-binding Rossmann-fold domains"/>
    <property type="match status" value="1"/>
</dbReference>
<evidence type="ECO:0000256" key="6">
    <source>
        <dbReference type="ARBA" id="ARBA00022857"/>
    </source>
</evidence>
<evidence type="ECO:0000259" key="14">
    <source>
        <dbReference type="Pfam" id="PF02670"/>
    </source>
</evidence>
<dbReference type="FunFam" id="1.10.1740.10:FF:000004">
    <property type="entry name" value="1-deoxy-D-xylulose 5-phosphate reductoisomerase"/>
    <property type="match status" value="1"/>
</dbReference>
<evidence type="ECO:0000256" key="3">
    <source>
        <dbReference type="ARBA" id="ARBA00006825"/>
    </source>
</evidence>
<dbReference type="Gene3D" id="3.40.50.720">
    <property type="entry name" value="NAD(P)-binding Rossmann-like Domain"/>
    <property type="match status" value="1"/>
</dbReference>
<keyword evidence="9 13" id="KW-0414">Isoprene biosynthesis</keyword>
<dbReference type="InterPro" id="IPR026877">
    <property type="entry name" value="DXPR_C"/>
</dbReference>
<evidence type="ECO:0000256" key="8">
    <source>
        <dbReference type="ARBA" id="ARBA00023211"/>
    </source>
</evidence>
<dbReference type="InterPro" id="IPR003821">
    <property type="entry name" value="DXP_reductoisomerase"/>
</dbReference>
<evidence type="ECO:0000313" key="18">
    <source>
        <dbReference type="Proteomes" id="UP000006201"/>
    </source>
</evidence>
<dbReference type="EC" id="1.1.1.267" evidence="4 13"/>
<dbReference type="HAMAP" id="MF_00183">
    <property type="entry name" value="DXP_reductoisom"/>
    <property type="match status" value="1"/>
</dbReference>
<feature type="binding site" evidence="13">
    <location>
        <position position="158"/>
    </location>
    <ligand>
        <name>1-deoxy-D-xylulose 5-phosphate</name>
        <dbReference type="ChEBI" id="CHEBI:57792"/>
    </ligand>
</feature>
<dbReference type="GO" id="GO:0030604">
    <property type="term" value="F:1-deoxy-D-xylulose-5-phosphate reductoisomerase activity"/>
    <property type="evidence" value="ECO:0007669"/>
    <property type="project" value="UniProtKB-UniRule"/>
</dbReference>
<feature type="binding site" evidence="13">
    <location>
        <position position="238"/>
    </location>
    <ligand>
        <name>Mn(2+)</name>
        <dbReference type="ChEBI" id="CHEBI:29035"/>
    </ligand>
</feature>
<proteinExistence type="inferred from homology"/>
<comment type="catalytic activity">
    <reaction evidence="10">
        <text>2-C-methyl-D-erythritol 4-phosphate + NADP(+) = 1-deoxy-D-xylulose 5-phosphate + NADPH + H(+)</text>
        <dbReference type="Rhea" id="RHEA:13717"/>
        <dbReference type="ChEBI" id="CHEBI:15378"/>
        <dbReference type="ChEBI" id="CHEBI:57783"/>
        <dbReference type="ChEBI" id="CHEBI:57792"/>
        <dbReference type="ChEBI" id="CHEBI:58262"/>
        <dbReference type="ChEBI" id="CHEBI:58349"/>
        <dbReference type="EC" id="1.1.1.267"/>
    </reaction>
    <physiologicalReaction direction="right-to-left" evidence="10">
        <dbReference type="Rhea" id="RHEA:13719"/>
    </physiologicalReaction>
</comment>
<feature type="binding site" evidence="13">
    <location>
        <position position="222"/>
    </location>
    <ligand>
        <name>NADPH</name>
        <dbReference type="ChEBI" id="CHEBI:57783"/>
    </ligand>
</feature>
<comment type="caution">
    <text evidence="13">Lacks conserved residue(s) required for the propagation of feature annotation.</text>
</comment>
<feature type="binding site" evidence="13">
    <location>
        <position position="20"/>
    </location>
    <ligand>
        <name>NADPH</name>
        <dbReference type="ChEBI" id="CHEBI:57783"/>
    </ligand>
</feature>
<dbReference type="Pfam" id="PF13288">
    <property type="entry name" value="DXPR_C"/>
    <property type="match status" value="1"/>
</dbReference>
<organism evidence="17 18">
    <name type="scientific">Pseudoalteromonas tunicata D2</name>
    <dbReference type="NCBI Taxonomy" id="87626"/>
    <lineage>
        <taxon>Bacteria</taxon>
        <taxon>Pseudomonadati</taxon>
        <taxon>Pseudomonadota</taxon>
        <taxon>Gammaproteobacteria</taxon>
        <taxon>Alteromonadales</taxon>
        <taxon>Pseudoalteromonadaceae</taxon>
        <taxon>Pseudoalteromonas</taxon>
    </lineage>
</organism>
<evidence type="ECO:0000256" key="4">
    <source>
        <dbReference type="ARBA" id="ARBA00012366"/>
    </source>
</evidence>
<comment type="cofactor">
    <cofactor evidence="1">
        <name>Co(2+)</name>
        <dbReference type="ChEBI" id="CHEBI:48828"/>
    </cofactor>
</comment>
<sequence>MGASNMTSMQRLCVLGSTGSIGVNTLDVVSRNSGIEVFALTAHYNYQLMCQQCLAFKPKYAVMADEPTAKLLQEQLNTHDCKTQVLFGPQALCDVASASEVDVVMAAIVGAAGLAPTLAAVEQGKKILLANKEALVMSGRLFIEKVKQHNAILLPIDSEHNAIFQALPLDAHTPCYTKTLTEQGVSKILLTGSGGPFLTRALDTLADVTVEEAVSHPNWSMGQKISVDSATMMNKGLEFIEAKWMFNCQADDIEVIIHPQSIIHSMVQYQDGSVIAQMGNPDMRTPIAHALAFPNRIDAGVAPLDFSKLAQFSFCKPDFARYPNLKLAIDACADGQAATTTLNAANEVSVAAFLAKKIRFTDIYTINAAVLSALVCTEPNTLEEIMAIDFAARQSAEQLIARGLN</sequence>
<comment type="pathway">
    <text evidence="2 13">Isoprenoid biosynthesis; isopentenyl diphosphate biosynthesis via DXP pathway; isopentenyl diphosphate from 1-deoxy-D-xylulose 5-phosphate: step 1/6.</text>
</comment>
<accession>A4C5Z7</accession>
<dbReference type="GO" id="GO:0070402">
    <property type="term" value="F:NADPH binding"/>
    <property type="evidence" value="ECO:0007669"/>
    <property type="project" value="InterPro"/>
</dbReference>
<evidence type="ECO:0000259" key="15">
    <source>
        <dbReference type="Pfam" id="PF08436"/>
    </source>
</evidence>
<dbReference type="GO" id="GO:0016853">
    <property type="term" value="F:isomerase activity"/>
    <property type="evidence" value="ECO:0007669"/>
    <property type="project" value="UniProtKB-KW"/>
</dbReference>
<dbReference type="SUPFAM" id="SSF55347">
    <property type="entry name" value="Glyceraldehyde-3-phosphate dehydrogenase-like, C-terminal domain"/>
    <property type="match status" value="1"/>
</dbReference>
<dbReference type="SUPFAM" id="SSF69055">
    <property type="entry name" value="1-deoxy-D-xylulose-5-phosphate reductoisomerase, C-terminal domain"/>
    <property type="match status" value="1"/>
</dbReference>
<feature type="binding site" evidence="13">
    <location>
        <position position="216"/>
    </location>
    <ligand>
        <name>1-deoxy-D-xylulose 5-phosphate</name>
        <dbReference type="ChEBI" id="CHEBI:57792"/>
    </ligand>
</feature>
<dbReference type="NCBIfam" id="NF009114">
    <property type="entry name" value="PRK12464.1"/>
    <property type="match status" value="1"/>
</dbReference>
<dbReference type="NCBIfam" id="TIGR00243">
    <property type="entry name" value="Dxr"/>
    <property type="match status" value="1"/>
</dbReference>
<dbReference type="AlphaFoldDB" id="A4C5Z7"/>
<comment type="similarity">
    <text evidence="3 13">Belongs to the DXR family.</text>
</comment>
<dbReference type="InterPro" id="IPR036291">
    <property type="entry name" value="NAD(P)-bd_dom_sf"/>
</dbReference>
<feature type="binding site" evidence="13">
    <location>
        <position position="157"/>
    </location>
    <ligand>
        <name>Mn(2+)</name>
        <dbReference type="ChEBI" id="CHEBI:29035"/>
    </ligand>
</feature>
<dbReference type="InterPro" id="IPR013512">
    <property type="entry name" value="DXP_reductoisomerase_N"/>
</dbReference>
<reference evidence="17 18" key="1">
    <citation type="submission" date="2006-02" db="EMBL/GenBank/DDBJ databases">
        <authorList>
            <person name="Moran M.A."/>
            <person name="Kjelleberg S."/>
            <person name="Egan S."/>
            <person name="Saunders N."/>
            <person name="Thomas T."/>
            <person name="Ferriera S."/>
            <person name="Johnson J."/>
            <person name="Kravitz S."/>
            <person name="Halpern A."/>
            <person name="Remington K."/>
            <person name="Beeson K."/>
            <person name="Tran B."/>
            <person name="Rogers Y.-H."/>
            <person name="Friedman R."/>
            <person name="Venter J.C."/>
        </authorList>
    </citation>
    <scope>NUCLEOTIDE SEQUENCE [LARGE SCALE GENOMIC DNA]</scope>
    <source>
        <strain evidence="17 18">D2</strain>
    </source>
</reference>
<evidence type="ECO:0000256" key="2">
    <source>
        <dbReference type="ARBA" id="ARBA00005094"/>
    </source>
</evidence>
<feature type="binding site" evidence="13">
    <location>
        <position position="18"/>
    </location>
    <ligand>
        <name>NADPH</name>
        <dbReference type="ChEBI" id="CHEBI:57783"/>
    </ligand>
</feature>